<gene>
    <name evidence="2" type="ORF">CHM34_02905</name>
</gene>
<reference evidence="2 3" key="1">
    <citation type="submission" date="2017-07" db="EMBL/GenBank/DDBJ databases">
        <title>The genome sequence of Paludifilum halophilum highlights mechanisms for microbial adaptation to high salt environemnts.</title>
        <authorList>
            <person name="Belbahri L."/>
        </authorList>
    </citation>
    <scope>NUCLEOTIDE SEQUENCE [LARGE SCALE GENOMIC DNA]</scope>
    <source>
        <strain evidence="2 3">DSM 102817</strain>
    </source>
</reference>
<keyword evidence="3" id="KW-1185">Reference proteome</keyword>
<evidence type="ECO:0000313" key="2">
    <source>
        <dbReference type="EMBL" id="OYD08763.1"/>
    </source>
</evidence>
<dbReference type="OrthoDB" id="9812611at2"/>
<dbReference type="RefSeq" id="WP_094263111.1">
    <property type="nucleotide sequence ID" value="NZ_NOWF01000002.1"/>
</dbReference>
<dbReference type="Pfam" id="PF10543">
    <property type="entry name" value="ORF6N"/>
    <property type="match status" value="1"/>
</dbReference>
<evidence type="ECO:0000259" key="1">
    <source>
        <dbReference type="Pfam" id="PF10543"/>
    </source>
</evidence>
<evidence type="ECO:0000313" key="3">
    <source>
        <dbReference type="Proteomes" id="UP000215459"/>
    </source>
</evidence>
<accession>A0A235B8X5</accession>
<comment type="caution">
    <text evidence="2">The sequence shown here is derived from an EMBL/GenBank/DDBJ whole genome shotgun (WGS) entry which is preliminary data.</text>
</comment>
<sequence>MSNVIHLTVSDRQHEMTVKEYRRHRVITFKDVDSVHNRPEGHARKRFNDNKDRFVEGKHYFVVKPGDLQMSGIRTSEINNRGTIVLTQSGYLRLVKTFGDDLAWDIQDILIESYFQVQQNPQPDPTLDHERLNVDKAKVLVEIGKHFPEISGSAKQVLASVATEFVTGQRLIELPKTEAKYKAGEIGKILGITGNMVGRLANEFGLKSDEYAEQVLDKSAHSSKMVPNWLYNESALKQFHEIARKKGIRIYKKGVKTH</sequence>
<dbReference type="Proteomes" id="UP000215459">
    <property type="component" value="Unassembled WGS sequence"/>
</dbReference>
<name>A0A235B8X5_9BACL</name>
<feature type="domain" description="KilA-N DNA-binding" evidence="1">
    <location>
        <begin position="18"/>
        <end position="96"/>
    </location>
</feature>
<dbReference type="InterPro" id="IPR018873">
    <property type="entry name" value="KilA-N_DNA-bd_domain"/>
</dbReference>
<dbReference type="EMBL" id="NOWF01000002">
    <property type="protein sequence ID" value="OYD08763.1"/>
    <property type="molecule type" value="Genomic_DNA"/>
</dbReference>
<protein>
    <recommendedName>
        <fullName evidence="1">KilA-N DNA-binding domain-containing protein</fullName>
    </recommendedName>
</protein>
<organism evidence="2 3">
    <name type="scientific">Paludifilum halophilum</name>
    <dbReference type="NCBI Taxonomy" id="1642702"/>
    <lineage>
        <taxon>Bacteria</taxon>
        <taxon>Bacillati</taxon>
        <taxon>Bacillota</taxon>
        <taxon>Bacilli</taxon>
        <taxon>Bacillales</taxon>
        <taxon>Thermoactinomycetaceae</taxon>
        <taxon>Paludifilum</taxon>
    </lineage>
</organism>
<dbReference type="AlphaFoldDB" id="A0A235B8X5"/>
<proteinExistence type="predicted"/>